<dbReference type="Proteomes" id="UP000039021">
    <property type="component" value="Unassembled WGS sequence"/>
</dbReference>
<reference evidence="2" key="1">
    <citation type="submission" date="2015-03" db="EMBL/GenBank/DDBJ databases">
        <authorList>
            <consortium name="Pathogen Informatics"/>
        </authorList>
    </citation>
    <scope>NUCLEOTIDE SEQUENCE [LARGE SCALE GENOMIC DNA]</scope>
    <source>
        <strain evidence="2">N09902308</strain>
    </source>
</reference>
<dbReference type="AlphaFoldDB" id="A0A916LGV9"/>
<comment type="caution">
    <text evidence="1">The sequence shown here is derived from an EMBL/GenBank/DDBJ whole genome shotgun (WGS) entry which is preliminary data.</text>
</comment>
<organism evidence="1 2">
    <name type="scientific">Mycobacterium tuberculosis</name>
    <dbReference type="NCBI Taxonomy" id="1773"/>
    <lineage>
        <taxon>Bacteria</taxon>
        <taxon>Bacillati</taxon>
        <taxon>Actinomycetota</taxon>
        <taxon>Actinomycetes</taxon>
        <taxon>Mycobacteriales</taxon>
        <taxon>Mycobacteriaceae</taxon>
        <taxon>Mycobacterium</taxon>
        <taxon>Mycobacterium tuberculosis complex</taxon>
    </lineage>
</organism>
<name>A0A916LGV9_MYCTX</name>
<gene>
    <name evidence="1" type="ORF">ERS007739_05263</name>
</gene>
<accession>A0A916LGV9</accession>
<evidence type="ECO:0000313" key="2">
    <source>
        <dbReference type="Proteomes" id="UP000039021"/>
    </source>
</evidence>
<dbReference type="EMBL" id="CSBK01004009">
    <property type="protein sequence ID" value="CPB46813.1"/>
    <property type="molecule type" value="Genomic_DNA"/>
</dbReference>
<proteinExistence type="predicted"/>
<protein>
    <submittedName>
        <fullName evidence="1">Uncharacterized protein</fullName>
    </submittedName>
</protein>
<evidence type="ECO:0000313" key="1">
    <source>
        <dbReference type="EMBL" id="CPB46813.1"/>
    </source>
</evidence>
<sequence length="38" mass="4274">MITTATMTSATTDAIAPAAIQARIRWRLRREFLAMFSC</sequence>